<gene>
    <name evidence="3" type="ORF">GCM10007350_03750</name>
</gene>
<dbReference type="InterPro" id="IPR050272">
    <property type="entry name" value="Isochorismatase-like_hydrls"/>
</dbReference>
<organism evidence="3 4">
    <name type="scientific">Jeongeupia chitinilytica</name>
    <dbReference type="NCBI Taxonomy" id="1041641"/>
    <lineage>
        <taxon>Bacteria</taxon>
        <taxon>Pseudomonadati</taxon>
        <taxon>Pseudomonadota</taxon>
        <taxon>Betaproteobacteria</taxon>
        <taxon>Neisseriales</taxon>
        <taxon>Chitinibacteraceae</taxon>
        <taxon>Jeongeupia</taxon>
    </lineage>
</organism>
<dbReference type="RefSeq" id="WP_189458449.1">
    <property type="nucleotide sequence ID" value="NZ_BMYO01000001.1"/>
</dbReference>
<dbReference type="EMBL" id="BMYO01000001">
    <property type="protein sequence ID" value="GHD56486.1"/>
    <property type="molecule type" value="Genomic_DNA"/>
</dbReference>
<dbReference type="PANTHER" id="PTHR43540:SF15">
    <property type="entry name" value="BLR5631 PROTEIN"/>
    <property type="match status" value="1"/>
</dbReference>
<dbReference type="InterPro" id="IPR036380">
    <property type="entry name" value="Isochorismatase-like_sf"/>
</dbReference>
<feature type="domain" description="Isochorismatase-like" evidence="2">
    <location>
        <begin position="3"/>
        <end position="168"/>
    </location>
</feature>
<evidence type="ECO:0000256" key="1">
    <source>
        <dbReference type="ARBA" id="ARBA00022801"/>
    </source>
</evidence>
<evidence type="ECO:0000313" key="3">
    <source>
        <dbReference type="EMBL" id="GHD56486.1"/>
    </source>
</evidence>
<keyword evidence="1" id="KW-0378">Hydrolase</keyword>
<accession>A0ABQ3GV88</accession>
<evidence type="ECO:0000259" key="2">
    <source>
        <dbReference type="Pfam" id="PF00857"/>
    </source>
</evidence>
<dbReference type="Proteomes" id="UP000604737">
    <property type="component" value="Unassembled WGS sequence"/>
</dbReference>
<keyword evidence="4" id="KW-1185">Reference proteome</keyword>
<dbReference type="InterPro" id="IPR000868">
    <property type="entry name" value="Isochorismatase-like_dom"/>
</dbReference>
<proteinExistence type="predicted"/>
<protein>
    <recommendedName>
        <fullName evidence="2">Isochorismatase-like domain-containing protein</fullName>
    </recommendedName>
</protein>
<dbReference type="SUPFAM" id="SSF52499">
    <property type="entry name" value="Isochorismatase-like hydrolases"/>
    <property type="match status" value="1"/>
</dbReference>
<evidence type="ECO:0000313" key="4">
    <source>
        <dbReference type="Proteomes" id="UP000604737"/>
    </source>
</evidence>
<name>A0ABQ3GV88_9NEIS</name>
<sequence>MKALVVIDIQREYIAAGRKFQIKLIGNSLNNAYSMLNFARNEGWPIIHVQHLQDGDLFNRASDTSDFIDGFVPQANEALAVKGNYSSFSSPAFVQFVAAHADHEFVVIGYGSTMCCLSTIVDGYHRGYRFAFVKDASAALAVNGHSETSMHEHASAILERFARVTGTDEESMVEPLHLAA</sequence>
<comment type="caution">
    <text evidence="3">The sequence shown here is derived from an EMBL/GenBank/DDBJ whole genome shotgun (WGS) entry which is preliminary data.</text>
</comment>
<dbReference type="PANTHER" id="PTHR43540">
    <property type="entry name" value="PEROXYUREIDOACRYLATE/UREIDOACRYLATE AMIDOHYDROLASE-RELATED"/>
    <property type="match status" value="1"/>
</dbReference>
<dbReference type="Gene3D" id="3.40.50.850">
    <property type="entry name" value="Isochorismatase-like"/>
    <property type="match status" value="1"/>
</dbReference>
<reference evidence="4" key="1">
    <citation type="journal article" date="2019" name="Int. J. Syst. Evol. Microbiol.">
        <title>The Global Catalogue of Microorganisms (GCM) 10K type strain sequencing project: providing services to taxonomists for standard genome sequencing and annotation.</title>
        <authorList>
            <consortium name="The Broad Institute Genomics Platform"/>
            <consortium name="The Broad Institute Genome Sequencing Center for Infectious Disease"/>
            <person name="Wu L."/>
            <person name="Ma J."/>
        </authorList>
    </citation>
    <scope>NUCLEOTIDE SEQUENCE [LARGE SCALE GENOMIC DNA]</scope>
    <source>
        <strain evidence="4">KCTC 23701</strain>
    </source>
</reference>
<dbReference type="Pfam" id="PF00857">
    <property type="entry name" value="Isochorismatase"/>
    <property type="match status" value="1"/>
</dbReference>